<evidence type="ECO:0000256" key="1">
    <source>
        <dbReference type="SAM" id="MobiDB-lite"/>
    </source>
</evidence>
<organism evidence="2 3">
    <name type="scientific">Segatella copri</name>
    <dbReference type="NCBI Taxonomy" id="165179"/>
    <lineage>
        <taxon>Bacteria</taxon>
        <taxon>Pseudomonadati</taxon>
        <taxon>Bacteroidota</taxon>
        <taxon>Bacteroidia</taxon>
        <taxon>Bacteroidales</taxon>
        <taxon>Prevotellaceae</taxon>
        <taxon>Segatella</taxon>
    </lineage>
</organism>
<dbReference type="InterPro" id="IPR036890">
    <property type="entry name" value="HATPase_C_sf"/>
</dbReference>
<dbReference type="EMBL" id="JANDWZ010000001">
    <property type="protein sequence ID" value="MCP9562977.1"/>
    <property type="molecule type" value="Genomic_DNA"/>
</dbReference>
<feature type="region of interest" description="Disordered" evidence="1">
    <location>
        <begin position="88"/>
        <end position="108"/>
    </location>
</feature>
<comment type="caution">
    <text evidence="2">The sequence shown here is derived from an EMBL/GenBank/DDBJ whole genome shotgun (WGS) entry which is preliminary data.</text>
</comment>
<dbReference type="NCBIfam" id="NF047352">
    <property type="entry name" value="P_loop_sacsin"/>
    <property type="match status" value="1"/>
</dbReference>
<protein>
    <recommendedName>
        <fullName evidence="4">Protein NO VEIN C-terminal domain-containing protein</fullName>
    </recommendedName>
</protein>
<sequence>MGKENNEIKQTVQLQLQSASAKRLQEKLSLIKNRVELSKKRWFWELLQNASDYNDKVSVRLVVNNDKVEFYHDGAPFSITDALNLISPNSDKDNDDSNQTEQRKKGNIGKFGTGLVSTHILSSIMKVHGLFVNEEKRLFEFSFDLDRSCFEDKLALINQMSEATEKFSNTQFDEVADASYCQTSFSYILNHPLPKLPAMASSDIDLDYLYSVLPYTLCFMDRVVSVTIEDNRNGNHSYKIERKSQTGNQLSFSVMKDGRFEELDFAVFCYNDTSTAFQYQENHIMPYPEGMSRMFCGLPLVGMENIGMPFILNSLEFEPEQERDGIAFDPTANPENLKILKDSVHLYEIVLDYVEKNKLRNAYHLTKMAKRYNGSQTSRTKFCEVGIEGYKQQLMKRAVVKNSDGDFIPFSQVRIPFRDSQADVKLYGQAHFVASSVLPVEEDYQAWFDATDFVLFKDQEYTYQMLADKIQSTASLYSFGKEVDEVNNWLKESLAYLKGCNKYIFAEKSLIPNQLGELKKNSELYVDNALPNELKTIYNQLYEYKDEKIETELMDKTYDSVDVVNQAYDVEKISRKIDDAIADIYIANKGDISKIAHSLNELYKWMSASELAKEKLQSWYKWYYPRRATLMVDMLSDTQREQALIITQSGKLEALASLASADLTKDELALLVANIKKLPVALSLLGDSVDDSSFANLAEGDYGEEIVYKKLRGLYPKSEGYSVIWASRDTNEPCYDFVVKQNDNVVCYCDAKTTKRGITNADSIPFFMRRSQWEFLQTLSPDTPYYIARVFMGSDDIVKFIRISEHVKN</sequence>
<evidence type="ECO:0000313" key="2">
    <source>
        <dbReference type="EMBL" id="MCP9562977.1"/>
    </source>
</evidence>
<dbReference type="Proteomes" id="UP001205531">
    <property type="component" value="Unassembled WGS sequence"/>
</dbReference>
<evidence type="ECO:0008006" key="4">
    <source>
        <dbReference type="Google" id="ProtNLM"/>
    </source>
</evidence>
<name>A0AAW5IH29_9BACT</name>
<gene>
    <name evidence="2" type="ORF">NNC64_00095</name>
</gene>
<proteinExistence type="predicted"/>
<dbReference type="RefSeq" id="WP_254949738.1">
    <property type="nucleotide sequence ID" value="NZ_JANDWY010000001.1"/>
</dbReference>
<dbReference type="SUPFAM" id="SSF55874">
    <property type="entry name" value="ATPase domain of HSP90 chaperone/DNA topoisomerase II/histidine kinase"/>
    <property type="match status" value="1"/>
</dbReference>
<dbReference type="AlphaFoldDB" id="A0AAW5IH29"/>
<accession>A0AAW5IH29</accession>
<evidence type="ECO:0000313" key="3">
    <source>
        <dbReference type="Proteomes" id="UP001205531"/>
    </source>
</evidence>
<reference evidence="2" key="1">
    <citation type="submission" date="2022-07" db="EMBL/GenBank/DDBJ databases">
        <title>Prevotella copri.</title>
        <authorList>
            <person name="Yang C."/>
        </authorList>
    </citation>
    <scope>NUCLEOTIDE SEQUENCE</scope>
    <source>
        <strain evidence="2">HF2107</strain>
    </source>
</reference>